<comment type="subcellular location">
    <subcellularLocation>
        <location evidence="1">Nucleus</location>
    </subcellularLocation>
</comment>
<dbReference type="EMBL" id="JAYMYS010000007">
    <property type="protein sequence ID" value="KAK7387293.1"/>
    <property type="molecule type" value="Genomic_DNA"/>
</dbReference>
<dbReference type="GO" id="GO:0000981">
    <property type="term" value="F:DNA-binding transcription factor activity, RNA polymerase II-specific"/>
    <property type="evidence" value="ECO:0007669"/>
    <property type="project" value="InterPro"/>
</dbReference>
<comment type="caution">
    <text evidence="7">The sequence shown here is derived from an EMBL/GenBank/DDBJ whole genome shotgun (WGS) entry which is preliminary data.</text>
</comment>
<evidence type="ECO:0000256" key="3">
    <source>
        <dbReference type="ARBA" id="ARBA00023125"/>
    </source>
</evidence>
<keyword evidence="5" id="KW-0539">Nucleus</keyword>
<dbReference type="FunFam" id="3.40.1810.10:FF:000018">
    <property type="entry name" value="agamous-like MADS-box protein AGL80"/>
    <property type="match status" value="1"/>
</dbReference>
<dbReference type="InterPro" id="IPR033897">
    <property type="entry name" value="SRF-like_MADS-box"/>
</dbReference>
<evidence type="ECO:0000256" key="1">
    <source>
        <dbReference type="ARBA" id="ARBA00004123"/>
    </source>
</evidence>
<keyword evidence="2" id="KW-0805">Transcription regulation</keyword>
<organism evidence="7 8">
    <name type="scientific">Psophocarpus tetragonolobus</name>
    <name type="common">Winged bean</name>
    <name type="synonym">Dolichos tetragonolobus</name>
    <dbReference type="NCBI Taxonomy" id="3891"/>
    <lineage>
        <taxon>Eukaryota</taxon>
        <taxon>Viridiplantae</taxon>
        <taxon>Streptophyta</taxon>
        <taxon>Embryophyta</taxon>
        <taxon>Tracheophyta</taxon>
        <taxon>Spermatophyta</taxon>
        <taxon>Magnoliopsida</taxon>
        <taxon>eudicotyledons</taxon>
        <taxon>Gunneridae</taxon>
        <taxon>Pentapetalae</taxon>
        <taxon>rosids</taxon>
        <taxon>fabids</taxon>
        <taxon>Fabales</taxon>
        <taxon>Fabaceae</taxon>
        <taxon>Papilionoideae</taxon>
        <taxon>50 kb inversion clade</taxon>
        <taxon>NPAAA clade</taxon>
        <taxon>indigoferoid/millettioid clade</taxon>
        <taxon>Phaseoleae</taxon>
        <taxon>Psophocarpus</taxon>
    </lineage>
</organism>
<dbReference type="Proteomes" id="UP001386955">
    <property type="component" value="Unassembled WGS sequence"/>
</dbReference>
<gene>
    <name evidence="7" type="ORF">VNO78_27991</name>
</gene>
<sequence>MTRRKVKLAFIDSDSERKISYRKRKTSLLKKTEELSTLCGIQACAIVFGPYDPMPEIWPSESGVQNVLEKFWSIPEWEQSKKMANQESFIAESIQKGKEKLKKLVEDNNKKEITMFMYQRLNKMSVDQPDKNMTAADLNVLSSVIEQNLRDIDRRLESLNANEITSHQTQAQMQTPVLPAAAEVMNAEPMQRQWFMDLLNGNVDATIMPPFGDVNLPF</sequence>
<dbReference type="GO" id="GO:0000987">
    <property type="term" value="F:cis-regulatory region sequence-specific DNA binding"/>
    <property type="evidence" value="ECO:0007669"/>
    <property type="project" value="InterPro"/>
</dbReference>
<dbReference type="Gene3D" id="3.40.1810.10">
    <property type="entry name" value="Transcription factor, MADS-box"/>
    <property type="match status" value="1"/>
</dbReference>
<dbReference type="PROSITE" id="PS50066">
    <property type="entry name" value="MADS_BOX_2"/>
    <property type="match status" value="1"/>
</dbReference>
<protein>
    <recommendedName>
        <fullName evidence="6">MADS-box domain-containing protein</fullName>
    </recommendedName>
</protein>
<dbReference type="SUPFAM" id="SSF55455">
    <property type="entry name" value="SRF-like"/>
    <property type="match status" value="1"/>
</dbReference>
<proteinExistence type="predicted"/>
<dbReference type="Pfam" id="PF00319">
    <property type="entry name" value="SRF-TF"/>
    <property type="match status" value="1"/>
</dbReference>
<evidence type="ECO:0000256" key="5">
    <source>
        <dbReference type="ARBA" id="ARBA00023242"/>
    </source>
</evidence>
<name>A0AAN9S179_PSOTE</name>
<keyword evidence="3" id="KW-0238">DNA-binding</keyword>
<dbReference type="GO" id="GO:0046983">
    <property type="term" value="F:protein dimerization activity"/>
    <property type="evidence" value="ECO:0007669"/>
    <property type="project" value="InterPro"/>
</dbReference>
<dbReference type="PRINTS" id="PR00404">
    <property type="entry name" value="MADSDOMAIN"/>
</dbReference>
<dbReference type="PANTHER" id="PTHR48019">
    <property type="entry name" value="SERUM RESPONSE FACTOR HOMOLOG"/>
    <property type="match status" value="1"/>
</dbReference>
<dbReference type="InterPro" id="IPR002100">
    <property type="entry name" value="TF_MADSbox"/>
</dbReference>
<keyword evidence="8" id="KW-1185">Reference proteome</keyword>
<evidence type="ECO:0000313" key="7">
    <source>
        <dbReference type="EMBL" id="KAK7387293.1"/>
    </source>
</evidence>
<dbReference type="InterPro" id="IPR036879">
    <property type="entry name" value="TF_MADSbox_sf"/>
</dbReference>
<keyword evidence="4" id="KW-0804">Transcription</keyword>
<evidence type="ECO:0000313" key="8">
    <source>
        <dbReference type="Proteomes" id="UP001386955"/>
    </source>
</evidence>
<dbReference type="InterPro" id="IPR050142">
    <property type="entry name" value="MADS-box/MEF2_TF"/>
</dbReference>
<dbReference type="AlphaFoldDB" id="A0AAN9S179"/>
<dbReference type="CDD" id="cd00266">
    <property type="entry name" value="MADS_SRF_like"/>
    <property type="match status" value="1"/>
</dbReference>
<dbReference type="GO" id="GO:0045944">
    <property type="term" value="P:positive regulation of transcription by RNA polymerase II"/>
    <property type="evidence" value="ECO:0007669"/>
    <property type="project" value="InterPro"/>
</dbReference>
<accession>A0AAN9S179</accession>
<evidence type="ECO:0000259" key="6">
    <source>
        <dbReference type="PROSITE" id="PS50066"/>
    </source>
</evidence>
<dbReference type="GO" id="GO:0005634">
    <property type="term" value="C:nucleus"/>
    <property type="evidence" value="ECO:0007669"/>
    <property type="project" value="UniProtKB-SubCell"/>
</dbReference>
<dbReference type="SMART" id="SM00432">
    <property type="entry name" value="MADS"/>
    <property type="match status" value="1"/>
</dbReference>
<reference evidence="7 8" key="1">
    <citation type="submission" date="2024-01" db="EMBL/GenBank/DDBJ databases">
        <title>The genomes of 5 underutilized Papilionoideae crops provide insights into root nodulation and disease resistanc.</title>
        <authorList>
            <person name="Jiang F."/>
        </authorList>
    </citation>
    <scope>NUCLEOTIDE SEQUENCE [LARGE SCALE GENOMIC DNA]</scope>
    <source>
        <strain evidence="7">DUOXIRENSHENG_FW03</strain>
        <tissue evidence="7">Leaves</tissue>
    </source>
</reference>
<feature type="domain" description="MADS-box" evidence="6">
    <location>
        <begin position="1"/>
        <end position="61"/>
    </location>
</feature>
<evidence type="ECO:0000256" key="4">
    <source>
        <dbReference type="ARBA" id="ARBA00023163"/>
    </source>
</evidence>
<evidence type="ECO:0000256" key="2">
    <source>
        <dbReference type="ARBA" id="ARBA00023015"/>
    </source>
</evidence>